<proteinExistence type="predicted"/>
<keyword evidence="3" id="KW-1185">Reference proteome</keyword>
<dbReference type="EMBL" id="JACSDZ010000001">
    <property type="protein sequence ID" value="KAF7418684.1"/>
    <property type="molecule type" value="Genomic_DNA"/>
</dbReference>
<name>A0A834U6L5_VESGE</name>
<comment type="caution">
    <text evidence="2">The sequence shown here is derived from an EMBL/GenBank/DDBJ whole genome shotgun (WGS) entry which is preliminary data.</text>
</comment>
<evidence type="ECO:0000313" key="3">
    <source>
        <dbReference type="Proteomes" id="UP000617340"/>
    </source>
</evidence>
<gene>
    <name evidence="2" type="ORF">HZH68_001337</name>
</gene>
<feature type="region of interest" description="Disordered" evidence="1">
    <location>
        <begin position="42"/>
        <end position="62"/>
    </location>
</feature>
<accession>A0A834U6L5</accession>
<dbReference type="Proteomes" id="UP000617340">
    <property type="component" value="Unassembled WGS sequence"/>
</dbReference>
<feature type="compositionally biased region" description="Basic and acidic residues" evidence="1">
    <location>
        <begin position="42"/>
        <end position="55"/>
    </location>
</feature>
<sequence length="109" mass="12422">MLFSKEEISIGLASSIEEVFTKDDLERATSYDRITQWWAGDERREEERWMEKEESEKEDEGGIRLADLLTRFTSETSSSSSLASEARAISLLNRDVCPPVFVLGSKNVQ</sequence>
<evidence type="ECO:0000256" key="1">
    <source>
        <dbReference type="SAM" id="MobiDB-lite"/>
    </source>
</evidence>
<reference evidence="2" key="1">
    <citation type="journal article" date="2020" name="G3 (Bethesda)">
        <title>High-Quality Assemblies for Three Invasive Social Wasps from the &lt;i&gt;Vespula&lt;/i&gt; Genus.</title>
        <authorList>
            <person name="Harrop T.W.R."/>
            <person name="Guhlin J."/>
            <person name="McLaughlin G.M."/>
            <person name="Permina E."/>
            <person name="Stockwell P."/>
            <person name="Gilligan J."/>
            <person name="Le Lec M.F."/>
            <person name="Gruber M.A.M."/>
            <person name="Quinn O."/>
            <person name="Lovegrove M."/>
            <person name="Duncan E.J."/>
            <person name="Remnant E.J."/>
            <person name="Van Eeckhoven J."/>
            <person name="Graham B."/>
            <person name="Knapp R.A."/>
            <person name="Langford K.W."/>
            <person name="Kronenberg Z."/>
            <person name="Press M.O."/>
            <person name="Eacker S.M."/>
            <person name="Wilson-Rankin E.E."/>
            <person name="Purcell J."/>
            <person name="Lester P.J."/>
            <person name="Dearden P.K."/>
        </authorList>
    </citation>
    <scope>NUCLEOTIDE SEQUENCE</scope>
    <source>
        <strain evidence="2">Linc-1</strain>
    </source>
</reference>
<dbReference type="AlphaFoldDB" id="A0A834U6L5"/>
<protein>
    <submittedName>
        <fullName evidence="2">Uncharacterized protein</fullName>
    </submittedName>
</protein>
<organism evidence="2 3">
    <name type="scientific">Vespula germanica</name>
    <name type="common">German yellow jacket</name>
    <name type="synonym">Paravespula germanica</name>
    <dbReference type="NCBI Taxonomy" id="30212"/>
    <lineage>
        <taxon>Eukaryota</taxon>
        <taxon>Metazoa</taxon>
        <taxon>Ecdysozoa</taxon>
        <taxon>Arthropoda</taxon>
        <taxon>Hexapoda</taxon>
        <taxon>Insecta</taxon>
        <taxon>Pterygota</taxon>
        <taxon>Neoptera</taxon>
        <taxon>Endopterygota</taxon>
        <taxon>Hymenoptera</taxon>
        <taxon>Apocrita</taxon>
        <taxon>Aculeata</taxon>
        <taxon>Vespoidea</taxon>
        <taxon>Vespidae</taxon>
        <taxon>Vespinae</taxon>
        <taxon>Vespula</taxon>
    </lineage>
</organism>
<evidence type="ECO:0000313" key="2">
    <source>
        <dbReference type="EMBL" id="KAF7418684.1"/>
    </source>
</evidence>